<dbReference type="InterPro" id="IPR006062">
    <property type="entry name" value="His_biosynth"/>
</dbReference>
<evidence type="ECO:0000256" key="7">
    <source>
        <dbReference type="ARBA" id="ARBA00025475"/>
    </source>
</evidence>
<evidence type="ECO:0000256" key="3">
    <source>
        <dbReference type="ARBA" id="ARBA00011152"/>
    </source>
</evidence>
<proteinExistence type="inferred from homology"/>
<evidence type="ECO:0000256" key="6">
    <source>
        <dbReference type="ARBA" id="ARBA00023239"/>
    </source>
</evidence>
<keyword evidence="6 9" id="KW-0456">Lyase</keyword>
<dbReference type="RefSeq" id="WP_200615924.1">
    <property type="nucleotide sequence ID" value="NZ_CP071518.1"/>
</dbReference>
<protein>
    <recommendedName>
        <fullName evidence="9">Imidazole glycerol phosphate synthase subunit HisF</fullName>
        <ecNumber evidence="9">4.3.2.10</ecNumber>
    </recommendedName>
    <alternativeName>
        <fullName evidence="9">IGP synthase cyclase subunit</fullName>
    </alternativeName>
    <alternativeName>
        <fullName evidence="9">IGP synthase subunit HisF</fullName>
    </alternativeName>
    <alternativeName>
        <fullName evidence="9">ImGP synthase subunit HisF</fullName>
        <shortName evidence="9">IGPS subunit HisF</shortName>
    </alternativeName>
</protein>
<reference evidence="11 12" key="1">
    <citation type="submission" date="2021-03" db="EMBL/GenBank/DDBJ databases">
        <title>Lysobacter sp. nov. isolated from soil of gangwondo yeongwol, south Korea.</title>
        <authorList>
            <person name="Kim K.R."/>
            <person name="Kim K.H."/>
            <person name="Jeon C.O."/>
        </authorList>
    </citation>
    <scope>NUCLEOTIDE SEQUENCE [LARGE SCALE GENOMIC DNA]</scope>
    <source>
        <strain evidence="11 12">R19</strain>
    </source>
</reference>
<evidence type="ECO:0000256" key="10">
    <source>
        <dbReference type="RuleBase" id="RU003657"/>
    </source>
</evidence>
<evidence type="ECO:0000256" key="9">
    <source>
        <dbReference type="HAMAP-Rule" id="MF_01013"/>
    </source>
</evidence>
<dbReference type="EMBL" id="CP071518">
    <property type="protein sequence ID" value="QSX78011.1"/>
    <property type="molecule type" value="Genomic_DNA"/>
</dbReference>
<evidence type="ECO:0000313" key="12">
    <source>
        <dbReference type="Proteomes" id="UP000639274"/>
    </source>
</evidence>
<dbReference type="GO" id="GO:0005737">
    <property type="term" value="C:cytoplasm"/>
    <property type="evidence" value="ECO:0007669"/>
    <property type="project" value="UniProtKB-SubCell"/>
</dbReference>
<organism evidence="11 12">
    <name type="scientific">Agrilutibacter solisilvae</name>
    <dbReference type="NCBI Taxonomy" id="2763317"/>
    <lineage>
        <taxon>Bacteria</taxon>
        <taxon>Pseudomonadati</taxon>
        <taxon>Pseudomonadota</taxon>
        <taxon>Gammaproteobacteria</taxon>
        <taxon>Lysobacterales</taxon>
        <taxon>Lysobacteraceae</taxon>
        <taxon>Agrilutibacter</taxon>
    </lineage>
</organism>
<keyword evidence="12" id="KW-1185">Reference proteome</keyword>
<sequence>MLSRRIIPCLDVREGRVVKGVRFRDHIDVGDVVERALAYRDAGADELVFYDITASPEARSVDLAWVERVARVLDIPFCVAGGIRSVEDARAVLHAGADKVSVNSPALERPALISELARAFGVQCVVVGIDSLRDADGEWRVRQYTGDPTRTQALAWRTLDWVERVQALGAGEIVLNCMGSDGVREGYDLTQLRAVRKVCAVPLVASGGAGTFEHFLQVFLPAAADGSDRGGADVDGALAASVFHSGALRIPELKAFLHVRGVPMRVAPGLADQAASLEIDDVA</sequence>
<dbReference type="InterPro" id="IPR013785">
    <property type="entry name" value="Aldolase_TIM"/>
</dbReference>
<evidence type="ECO:0000256" key="1">
    <source>
        <dbReference type="ARBA" id="ARBA00005091"/>
    </source>
</evidence>
<comment type="pathway">
    <text evidence="1 9">Amino-acid biosynthesis; L-histidine biosynthesis; L-histidine from 5-phospho-alpha-D-ribose 1-diphosphate: step 5/9.</text>
</comment>
<keyword evidence="4 9" id="KW-0028">Amino-acid biosynthesis</keyword>
<evidence type="ECO:0000256" key="4">
    <source>
        <dbReference type="ARBA" id="ARBA00022605"/>
    </source>
</evidence>
<accession>A0A974XY94</accession>
<evidence type="ECO:0000256" key="5">
    <source>
        <dbReference type="ARBA" id="ARBA00023102"/>
    </source>
</evidence>
<dbReference type="EC" id="4.3.2.10" evidence="9"/>
<dbReference type="GO" id="GO:0016829">
    <property type="term" value="F:lyase activity"/>
    <property type="evidence" value="ECO:0007669"/>
    <property type="project" value="UniProtKB-KW"/>
</dbReference>
<dbReference type="AlphaFoldDB" id="A0A974XY94"/>
<dbReference type="SUPFAM" id="SSF51366">
    <property type="entry name" value="Ribulose-phoshate binding barrel"/>
    <property type="match status" value="1"/>
</dbReference>
<dbReference type="NCBIfam" id="TIGR00735">
    <property type="entry name" value="hisF"/>
    <property type="match status" value="1"/>
</dbReference>
<feature type="active site" evidence="9">
    <location>
        <position position="130"/>
    </location>
</feature>
<dbReference type="InterPro" id="IPR050064">
    <property type="entry name" value="IGPS_HisA/HisF"/>
</dbReference>
<dbReference type="KEGG" id="lsf:I8J32_015010"/>
<dbReference type="CDD" id="cd04731">
    <property type="entry name" value="HisF"/>
    <property type="match status" value="1"/>
</dbReference>
<evidence type="ECO:0000313" key="11">
    <source>
        <dbReference type="EMBL" id="QSX78011.1"/>
    </source>
</evidence>
<evidence type="ECO:0000256" key="2">
    <source>
        <dbReference type="ARBA" id="ARBA00009667"/>
    </source>
</evidence>
<evidence type="ECO:0000256" key="8">
    <source>
        <dbReference type="ARBA" id="ARBA00047838"/>
    </source>
</evidence>
<dbReference type="GO" id="GO:0000105">
    <property type="term" value="P:L-histidine biosynthetic process"/>
    <property type="evidence" value="ECO:0007669"/>
    <property type="project" value="UniProtKB-UniRule"/>
</dbReference>
<dbReference type="HAMAP" id="MF_01013">
    <property type="entry name" value="HisF"/>
    <property type="match status" value="1"/>
</dbReference>
<name>A0A974XY94_9GAMM</name>
<comment type="function">
    <text evidence="7 9">IGPS catalyzes the conversion of PRFAR and glutamine to IGP, AICAR and glutamate. The HisF subunit catalyzes the cyclization activity that produces IGP and AICAR from PRFAR using the ammonia provided by the HisH subunit.</text>
</comment>
<comment type="subcellular location">
    <subcellularLocation>
        <location evidence="9">Cytoplasm</location>
    </subcellularLocation>
</comment>
<feature type="active site" evidence="9">
    <location>
        <position position="11"/>
    </location>
</feature>
<comment type="catalytic activity">
    <reaction evidence="8 9">
        <text>5-[(5-phospho-1-deoxy-D-ribulos-1-ylimino)methylamino]-1-(5-phospho-beta-D-ribosyl)imidazole-4-carboxamide + L-glutamine = D-erythro-1-(imidazol-4-yl)glycerol 3-phosphate + 5-amino-1-(5-phospho-beta-D-ribosyl)imidazole-4-carboxamide + L-glutamate + H(+)</text>
        <dbReference type="Rhea" id="RHEA:24793"/>
        <dbReference type="ChEBI" id="CHEBI:15378"/>
        <dbReference type="ChEBI" id="CHEBI:29985"/>
        <dbReference type="ChEBI" id="CHEBI:58278"/>
        <dbReference type="ChEBI" id="CHEBI:58359"/>
        <dbReference type="ChEBI" id="CHEBI:58475"/>
        <dbReference type="ChEBI" id="CHEBI:58525"/>
        <dbReference type="EC" id="4.3.2.10"/>
    </reaction>
</comment>
<comment type="subunit">
    <text evidence="3 9">Heterodimer of HisH and HisF.</text>
</comment>
<dbReference type="GO" id="GO:0000107">
    <property type="term" value="F:imidazoleglycerol-phosphate synthase activity"/>
    <property type="evidence" value="ECO:0007669"/>
    <property type="project" value="UniProtKB-UniRule"/>
</dbReference>
<dbReference type="PANTHER" id="PTHR21235">
    <property type="entry name" value="IMIDAZOLE GLYCEROL PHOSPHATE SYNTHASE SUBUNIT HISF/H IGP SYNTHASE SUBUNIT HISF/H"/>
    <property type="match status" value="1"/>
</dbReference>
<keyword evidence="5 9" id="KW-0368">Histidine biosynthesis</keyword>
<dbReference type="PANTHER" id="PTHR21235:SF2">
    <property type="entry name" value="IMIDAZOLE GLYCEROL PHOSPHATE SYNTHASE HISHF"/>
    <property type="match status" value="1"/>
</dbReference>
<keyword evidence="9" id="KW-0963">Cytoplasm</keyword>
<dbReference type="Pfam" id="PF00977">
    <property type="entry name" value="His_biosynth"/>
    <property type="match status" value="1"/>
</dbReference>
<dbReference type="Proteomes" id="UP000639274">
    <property type="component" value="Chromosome"/>
</dbReference>
<dbReference type="InterPro" id="IPR004651">
    <property type="entry name" value="HisF"/>
</dbReference>
<gene>
    <name evidence="9 11" type="primary">hisF</name>
    <name evidence="11" type="ORF">I8J32_015010</name>
</gene>
<dbReference type="Gene3D" id="3.20.20.70">
    <property type="entry name" value="Aldolase class I"/>
    <property type="match status" value="1"/>
</dbReference>
<dbReference type="InterPro" id="IPR011060">
    <property type="entry name" value="RibuloseP-bd_barrel"/>
</dbReference>
<comment type="similarity">
    <text evidence="2 9 10">Belongs to the HisA/HisF family.</text>
</comment>